<keyword evidence="4" id="KW-1185">Reference proteome</keyword>
<dbReference type="KEGG" id="haj:DU500_03205"/>
<reference evidence="3 4" key="1">
    <citation type="submission" date="2018-07" db="EMBL/GenBank/DDBJ databases">
        <title>Genome sequences of Haloplanus sp. CBA1113.</title>
        <authorList>
            <person name="Kim Y.B."/>
            <person name="Roh S.W."/>
        </authorList>
    </citation>
    <scope>NUCLEOTIDE SEQUENCE [LARGE SCALE GENOMIC DNA]</scope>
    <source>
        <strain evidence="3 4">CBA1113</strain>
    </source>
</reference>
<dbReference type="RefSeq" id="WP_114584671.1">
    <property type="nucleotide sequence ID" value="NZ_CP031150.1"/>
</dbReference>
<dbReference type="AlphaFoldDB" id="A0A345E000"/>
<evidence type="ECO:0000313" key="3">
    <source>
        <dbReference type="EMBL" id="AXG05522.1"/>
    </source>
</evidence>
<dbReference type="Proteomes" id="UP000253273">
    <property type="component" value="Chromosome"/>
</dbReference>
<dbReference type="InterPro" id="IPR006311">
    <property type="entry name" value="TAT_signal"/>
</dbReference>
<evidence type="ECO:0000256" key="2">
    <source>
        <dbReference type="SAM" id="MobiDB-lite"/>
    </source>
</evidence>
<keyword evidence="1" id="KW-0732">Signal</keyword>
<dbReference type="InterPro" id="IPR038404">
    <property type="entry name" value="TRAP_DctP_sf"/>
</dbReference>
<gene>
    <name evidence="3" type="ORF">DU500_03205</name>
</gene>
<dbReference type="Pfam" id="PF03480">
    <property type="entry name" value="DctP"/>
    <property type="match status" value="1"/>
</dbReference>
<dbReference type="GeneID" id="37282360"/>
<organism evidence="3 4">
    <name type="scientific">Haloplanus rubicundus</name>
    <dbReference type="NCBI Taxonomy" id="1547898"/>
    <lineage>
        <taxon>Archaea</taxon>
        <taxon>Methanobacteriati</taxon>
        <taxon>Methanobacteriota</taxon>
        <taxon>Stenosarchaea group</taxon>
        <taxon>Halobacteria</taxon>
        <taxon>Halobacteriales</taxon>
        <taxon>Haloferacaceae</taxon>
        <taxon>Haloplanus</taxon>
    </lineage>
</organism>
<feature type="compositionally biased region" description="Gly residues" evidence="2">
    <location>
        <begin position="44"/>
        <end position="55"/>
    </location>
</feature>
<dbReference type="Gene3D" id="3.40.190.170">
    <property type="entry name" value="Bacterial extracellular solute-binding protein, family 7"/>
    <property type="match status" value="1"/>
</dbReference>
<accession>A0A345E000</accession>
<dbReference type="PROSITE" id="PS51318">
    <property type="entry name" value="TAT"/>
    <property type="match status" value="1"/>
</dbReference>
<feature type="region of interest" description="Disordered" evidence="2">
    <location>
        <begin position="44"/>
        <end position="64"/>
    </location>
</feature>
<dbReference type="PANTHER" id="PTHR33376">
    <property type="match status" value="1"/>
</dbReference>
<proteinExistence type="predicted"/>
<evidence type="ECO:0000256" key="1">
    <source>
        <dbReference type="ARBA" id="ARBA00022729"/>
    </source>
</evidence>
<dbReference type="EMBL" id="CP031150">
    <property type="protein sequence ID" value="AXG05522.1"/>
    <property type="molecule type" value="Genomic_DNA"/>
</dbReference>
<protein>
    <recommendedName>
        <fullName evidence="5">ABC transporter substrate-binding protein</fullName>
    </recommendedName>
</protein>
<sequence length="429" mass="47004">MRSEHTDSRDASAGHSRRDLLRTAPLGALAAGFAGCLGGETGAGSATGTGGGGGTTARWAGTQNPDTTCWDFDENLPEGPEGCGLVYPVFELERRLAEREDAPNMALVGSKELCSEQSCMSKLDSKVIHLGSSSVANSAKIWPENELWSIPYTFPVHQRASIGYSFVHPTTWEEYWVPFAKKYNVVPIGFDPPGYRAHLIGTGSDPGSPVTSPADFEGRKIRTTQSEVISTAFDELGMNPITISFADTLQGMKSGVVDGLEIITPYAVAAQITSITAQVTLTQWAPGLDPIWCRVDFLKSLSKAERTAFAEVTATLAEQSIQRTDRMYERFQGLGPDAPVEGSNFHTEGPDGEPVRVNWLSEDELDAWRDPVNPIDNRDLYSEAIDRVHDEFTDGFFDRLHALARESGVPNQSKNFTLDAWWDDYLDRM</sequence>
<evidence type="ECO:0000313" key="4">
    <source>
        <dbReference type="Proteomes" id="UP000253273"/>
    </source>
</evidence>
<dbReference type="OrthoDB" id="275767at2157"/>
<dbReference type="InterPro" id="IPR018389">
    <property type="entry name" value="DctP_fam"/>
</dbReference>
<evidence type="ECO:0008006" key="5">
    <source>
        <dbReference type="Google" id="ProtNLM"/>
    </source>
</evidence>
<dbReference type="PANTHER" id="PTHR33376:SF5">
    <property type="entry name" value="EXTRACYTOPLASMIC SOLUTE RECEPTOR PROTEIN"/>
    <property type="match status" value="1"/>
</dbReference>
<dbReference type="GO" id="GO:0055085">
    <property type="term" value="P:transmembrane transport"/>
    <property type="evidence" value="ECO:0007669"/>
    <property type="project" value="InterPro"/>
</dbReference>
<name>A0A345E000_9EURY</name>
<dbReference type="NCBIfam" id="NF037995">
    <property type="entry name" value="TRAP_S1"/>
    <property type="match status" value="1"/>
</dbReference>